<keyword evidence="13" id="KW-1185">Reference proteome</keyword>
<evidence type="ECO:0000256" key="9">
    <source>
        <dbReference type="ARBA" id="ARBA00023014"/>
    </source>
</evidence>
<comment type="function">
    <text evidence="2">Catalyzes the removal of elemental sulfur atoms from cysteine to produce alanine. Seems to participate in the biosynthesis of the nitrogenase metalloclusters by providing the inorganic sulfur required for the Fe-S core formation.</text>
</comment>
<dbReference type="Gene3D" id="3.40.640.10">
    <property type="entry name" value="Type I PLP-dependent aspartate aminotransferase-like (Major domain)"/>
    <property type="match status" value="1"/>
</dbReference>
<dbReference type="GO" id="GO:0008483">
    <property type="term" value="F:transaminase activity"/>
    <property type="evidence" value="ECO:0007669"/>
    <property type="project" value="UniProtKB-KW"/>
</dbReference>
<evidence type="ECO:0000256" key="4">
    <source>
        <dbReference type="ARBA" id="ARBA00013558"/>
    </source>
</evidence>
<evidence type="ECO:0000256" key="5">
    <source>
        <dbReference type="ARBA" id="ARBA00022679"/>
    </source>
</evidence>
<evidence type="ECO:0000259" key="11">
    <source>
        <dbReference type="Pfam" id="PF00266"/>
    </source>
</evidence>
<organism evidence="12 13">
    <name type="scientific">Rhizobium hidalgonense</name>
    <dbReference type="NCBI Taxonomy" id="1538159"/>
    <lineage>
        <taxon>Bacteria</taxon>
        <taxon>Pseudomonadati</taxon>
        <taxon>Pseudomonadota</taxon>
        <taxon>Alphaproteobacteria</taxon>
        <taxon>Hyphomicrobiales</taxon>
        <taxon>Rhizobiaceae</taxon>
        <taxon>Rhizobium/Agrobacterium group</taxon>
        <taxon>Rhizobium</taxon>
    </lineage>
</organism>
<proteinExistence type="inferred from homology"/>
<accession>A0ABX4JP19</accession>
<keyword evidence="6" id="KW-0479">Metal-binding</keyword>
<comment type="cofactor">
    <cofactor evidence="1">
        <name>pyridoxal 5'-phosphate</name>
        <dbReference type="ChEBI" id="CHEBI:597326"/>
    </cofactor>
</comment>
<feature type="domain" description="Aminotransferase class V" evidence="11">
    <location>
        <begin position="20"/>
        <end position="376"/>
    </location>
</feature>
<evidence type="ECO:0000256" key="3">
    <source>
        <dbReference type="ARBA" id="ARBA00006490"/>
    </source>
</evidence>
<dbReference type="SUPFAM" id="SSF53383">
    <property type="entry name" value="PLP-dependent transferases"/>
    <property type="match status" value="1"/>
</dbReference>
<dbReference type="InterPro" id="IPR000192">
    <property type="entry name" value="Aminotrans_V_dom"/>
</dbReference>
<dbReference type="RefSeq" id="WP_097535495.1">
    <property type="nucleotide sequence ID" value="NZ_LODW01000043.1"/>
</dbReference>
<dbReference type="Proteomes" id="UP000219914">
    <property type="component" value="Unassembled WGS sequence"/>
</dbReference>
<dbReference type="PANTHER" id="PTHR11601:SF34">
    <property type="entry name" value="CYSTEINE DESULFURASE"/>
    <property type="match status" value="1"/>
</dbReference>
<keyword evidence="12" id="KW-0032">Aminotransferase</keyword>
<dbReference type="InterPro" id="IPR015422">
    <property type="entry name" value="PyrdxlP-dep_Trfase_small"/>
</dbReference>
<dbReference type="PANTHER" id="PTHR11601">
    <property type="entry name" value="CYSTEINE DESULFURYLASE FAMILY MEMBER"/>
    <property type="match status" value="1"/>
</dbReference>
<evidence type="ECO:0000256" key="10">
    <source>
        <dbReference type="ARBA" id="ARBA00050776"/>
    </source>
</evidence>
<dbReference type="Gene3D" id="3.90.1150.10">
    <property type="entry name" value="Aspartate Aminotransferase, domain 1"/>
    <property type="match status" value="1"/>
</dbReference>
<keyword evidence="5" id="KW-0808">Transferase</keyword>
<protein>
    <recommendedName>
        <fullName evidence="4">Cysteine desulfurase</fullName>
    </recommendedName>
</protein>
<name>A0ABX4JP19_9HYPH</name>
<evidence type="ECO:0000256" key="1">
    <source>
        <dbReference type="ARBA" id="ARBA00001933"/>
    </source>
</evidence>
<comment type="caution">
    <text evidence="12">The sequence shown here is derived from an EMBL/GenBank/DDBJ whole genome shotgun (WGS) entry which is preliminary data.</text>
</comment>
<evidence type="ECO:0000313" key="13">
    <source>
        <dbReference type="Proteomes" id="UP000219914"/>
    </source>
</evidence>
<keyword evidence="7" id="KW-0663">Pyridoxal phosphate</keyword>
<gene>
    <name evidence="12" type="ORF">CO674_19895</name>
</gene>
<keyword evidence="8" id="KW-0408">Iron</keyword>
<evidence type="ECO:0000256" key="7">
    <source>
        <dbReference type="ARBA" id="ARBA00022898"/>
    </source>
</evidence>
<dbReference type="InterPro" id="IPR015421">
    <property type="entry name" value="PyrdxlP-dep_Trfase_major"/>
</dbReference>
<comment type="similarity">
    <text evidence="3">Belongs to the class-V pyridoxal-phosphate-dependent aminotransferase family. NifS/IscS subfamily.</text>
</comment>
<keyword evidence="9" id="KW-0411">Iron-sulfur</keyword>
<dbReference type="InterPro" id="IPR015424">
    <property type="entry name" value="PyrdxlP-dep_Trfase"/>
</dbReference>
<reference evidence="12 13" key="1">
    <citation type="submission" date="2017-09" db="EMBL/GenBank/DDBJ databases">
        <title>Comparative genomics of rhizobia isolated from Phaseolus vulgaris in China.</title>
        <authorList>
            <person name="Tong W."/>
        </authorList>
    </citation>
    <scope>NUCLEOTIDE SEQUENCE [LARGE SCALE GENOMIC DNA]</scope>
    <source>
        <strain evidence="12 13">FH14</strain>
    </source>
</reference>
<evidence type="ECO:0000313" key="12">
    <source>
        <dbReference type="EMBL" id="PDT21814.1"/>
    </source>
</evidence>
<evidence type="ECO:0000256" key="6">
    <source>
        <dbReference type="ARBA" id="ARBA00022723"/>
    </source>
</evidence>
<dbReference type="EMBL" id="NWSY01000015">
    <property type="protein sequence ID" value="PDT21814.1"/>
    <property type="molecule type" value="Genomic_DNA"/>
</dbReference>
<dbReference type="PIRSF" id="PIRSF005572">
    <property type="entry name" value="NifS"/>
    <property type="match status" value="1"/>
</dbReference>
<evidence type="ECO:0000256" key="8">
    <source>
        <dbReference type="ARBA" id="ARBA00023004"/>
    </source>
</evidence>
<comment type="catalytic activity">
    <reaction evidence="10">
        <text>(sulfur carrier)-H + L-cysteine = (sulfur carrier)-SH + L-alanine</text>
        <dbReference type="Rhea" id="RHEA:43892"/>
        <dbReference type="Rhea" id="RHEA-COMP:14737"/>
        <dbReference type="Rhea" id="RHEA-COMP:14739"/>
        <dbReference type="ChEBI" id="CHEBI:29917"/>
        <dbReference type="ChEBI" id="CHEBI:35235"/>
        <dbReference type="ChEBI" id="CHEBI:57972"/>
        <dbReference type="ChEBI" id="CHEBI:64428"/>
        <dbReference type="EC" id="2.8.1.7"/>
    </reaction>
</comment>
<sequence length="399" mass="42156">MNSVSIFRPASQSLRNTSGIYLDHHSTTPVDQRVAEVVMRAMVEDFGNANSIDHTYGEAGRHLIERASFHVAQLVNCDDADVHFTSGSTEAIRLAIAHAVGVADGRPLRIGLSRVEHPAVLDTAARAERLGLARLIWIDVGTDAQLDMASLQEALKDGIDLLCIMAANNEVGTIYPLSEIFGLAEAGGALMLVDATQAAGRVPIDLAETPVEYLILSSHKIYGPKGVGALISSTYDASQVHGLAATHDATPNVPGIAGMGEACRLMAEEGLTDNRRTAEMRDTLQSMLIAKLPELVVNASQANRLPHSLHISIPGVPNDLVVQRLRGRVAVSTGAACMSGAQSASHVLQAMGLSQEIQNGALRIGLGRFTTQDDITLAAAEIEAAIIDVKSALKGSSDD</sequence>
<dbReference type="InterPro" id="IPR016454">
    <property type="entry name" value="Cysteine_dSase"/>
</dbReference>
<dbReference type="Pfam" id="PF00266">
    <property type="entry name" value="Aminotran_5"/>
    <property type="match status" value="1"/>
</dbReference>
<evidence type="ECO:0000256" key="2">
    <source>
        <dbReference type="ARBA" id="ARBA00003120"/>
    </source>
</evidence>